<proteinExistence type="predicted"/>
<dbReference type="RefSeq" id="WP_261758876.1">
    <property type="nucleotide sequence ID" value="NZ_CP104562.2"/>
</dbReference>
<feature type="chain" id="PRO_5046604531" evidence="1">
    <location>
        <begin position="26"/>
        <end position="166"/>
    </location>
</feature>
<evidence type="ECO:0000313" key="2">
    <source>
        <dbReference type="EMBL" id="UXH79056.1"/>
    </source>
</evidence>
<protein>
    <submittedName>
        <fullName evidence="2">Uncharacterized protein</fullName>
    </submittedName>
</protein>
<evidence type="ECO:0000256" key="1">
    <source>
        <dbReference type="SAM" id="SignalP"/>
    </source>
</evidence>
<keyword evidence="3" id="KW-1185">Reference proteome</keyword>
<dbReference type="Proteomes" id="UP001064933">
    <property type="component" value="Chromosome"/>
</dbReference>
<sequence>MQTFRKTPFAISVAFLAMAPCWSMSAMGTAEVTLLEDDRACFAVPARNAKRDPASRIQALSVVDDADQSGRKMWAARLWEMEGGGIPVSSISCVAYGQALEGVSASPAIALAEGRAYYVSLNVRPSDRSDPTRGYYAKFCILGRGTERRIKLISESSPDWYTGSCQ</sequence>
<dbReference type="EMBL" id="CP104562">
    <property type="protein sequence ID" value="UXH79056.1"/>
    <property type="molecule type" value="Genomic_DNA"/>
</dbReference>
<feature type="signal peptide" evidence="1">
    <location>
        <begin position="1"/>
        <end position="25"/>
    </location>
</feature>
<evidence type="ECO:0000313" key="3">
    <source>
        <dbReference type="Proteomes" id="UP001064933"/>
    </source>
</evidence>
<organism evidence="2 3">
    <name type="scientific">Roseateles amylovorans</name>
    <dbReference type="NCBI Taxonomy" id="2978473"/>
    <lineage>
        <taxon>Bacteria</taxon>
        <taxon>Pseudomonadati</taxon>
        <taxon>Pseudomonadota</taxon>
        <taxon>Betaproteobacteria</taxon>
        <taxon>Burkholderiales</taxon>
        <taxon>Sphaerotilaceae</taxon>
        <taxon>Roseateles</taxon>
    </lineage>
</organism>
<keyword evidence="1" id="KW-0732">Signal</keyword>
<reference evidence="2" key="1">
    <citation type="submission" date="2022-10" db="EMBL/GenBank/DDBJ databases">
        <title>Characterization and whole genome sequencing of a new Roseateles species, isolated from fresh water.</title>
        <authorList>
            <person name="Guliayeva D.Y."/>
            <person name="Akhremchuk A.E."/>
            <person name="Sikolenko M.A."/>
            <person name="Valentovich L.N."/>
            <person name="Sidarenka A.V."/>
        </authorList>
    </citation>
    <scope>NUCLEOTIDE SEQUENCE</scope>
    <source>
        <strain evidence="2">BIM B-1768</strain>
    </source>
</reference>
<gene>
    <name evidence="2" type="ORF">N4261_03725</name>
</gene>
<accession>A0ABY6B477</accession>
<name>A0ABY6B477_9BURK</name>